<accession>A0A7Y9B0E4</accession>
<dbReference type="RefSeq" id="WP_178978288.1">
    <property type="nucleotide sequence ID" value="NZ_JABXYR010000001.1"/>
</dbReference>
<feature type="transmembrane region" description="Helical" evidence="2">
    <location>
        <begin position="43"/>
        <end position="60"/>
    </location>
</feature>
<dbReference type="Proteomes" id="UP000526307">
    <property type="component" value="Unassembled WGS sequence"/>
</dbReference>
<keyword evidence="2" id="KW-0472">Membrane</keyword>
<gene>
    <name evidence="3" type="ORF">HW270_03050</name>
</gene>
<evidence type="ECO:0000313" key="3">
    <source>
        <dbReference type="EMBL" id="NWO23059.1"/>
    </source>
</evidence>
<comment type="caution">
    <text evidence="3">The sequence shown here is derived from an EMBL/GenBank/DDBJ whole genome shotgun (WGS) entry which is preliminary data.</text>
</comment>
<dbReference type="EMBL" id="JABXYR010000001">
    <property type="protein sequence ID" value="NWO23059.1"/>
    <property type="molecule type" value="Genomic_DNA"/>
</dbReference>
<sequence>MTLFYECDYPMRFSYMLFLMVTILMLVVLMWKLILGKHIKSGVIACAAGLMLTLGVYSVLLDDHIVPQDAINWQGHKAPLPIAGLWLITAVIFLGGAYAILLCQTRDKRKVTESSIKEAIDEIPMGLGYFRQNGVSMLINRRMAEISEIMCGKVLMTFEELSDMLEGRSDWKETEDVYRLPDGSACRYVEDELVTAAGERFRVAYFYDVTKLVRRKKELDAQNEELRIMSVQNRRLRENVGQLAKEEELLFFKTKWHDTMGEGLTAIRRTLLASLPENETDDSLRSLSDAITVIQRDNDDSDQRRVAISF</sequence>
<reference evidence="3 4" key="1">
    <citation type="submission" date="2020-06" db="EMBL/GenBank/DDBJ databases">
        <title>Mogibacterium timidum strain W9173 genomic sequence.</title>
        <authorList>
            <person name="Wade W.G."/>
            <person name="Johnston C.D."/>
            <person name="Chen T."/>
            <person name="Dewhirst F.E."/>
        </authorList>
    </citation>
    <scope>NUCLEOTIDE SEQUENCE [LARGE SCALE GENOMIC DNA]</scope>
    <source>
        <strain evidence="3 4">W9173</strain>
    </source>
</reference>
<keyword evidence="2" id="KW-0812">Transmembrane</keyword>
<protein>
    <submittedName>
        <fullName evidence="3">Uncharacterized protein</fullName>
    </submittedName>
</protein>
<feature type="transmembrane region" description="Helical" evidence="2">
    <location>
        <begin position="12"/>
        <end position="31"/>
    </location>
</feature>
<dbReference type="AlphaFoldDB" id="A0A7Y9B0E4"/>
<evidence type="ECO:0000256" key="2">
    <source>
        <dbReference type="SAM" id="Phobius"/>
    </source>
</evidence>
<organism evidence="3 4">
    <name type="scientific">Mogibacterium timidum</name>
    <dbReference type="NCBI Taxonomy" id="35519"/>
    <lineage>
        <taxon>Bacteria</taxon>
        <taxon>Bacillati</taxon>
        <taxon>Bacillota</taxon>
        <taxon>Clostridia</taxon>
        <taxon>Peptostreptococcales</taxon>
        <taxon>Anaerovoracaceae</taxon>
        <taxon>Mogibacterium</taxon>
    </lineage>
</organism>
<name>A0A7Y9B0E4_9FIRM</name>
<evidence type="ECO:0000256" key="1">
    <source>
        <dbReference type="SAM" id="Coils"/>
    </source>
</evidence>
<keyword evidence="4" id="KW-1185">Reference proteome</keyword>
<keyword evidence="2" id="KW-1133">Transmembrane helix</keyword>
<evidence type="ECO:0000313" key="4">
    <source>
        <dbReference type="Proteomes" id="UP000526307"/>
    </source>
</evidence>
<proteinExistence type="predicted"/>
<feature type="coiled-coil region" evidence="1">
    <location>
        <begin position="209"/>
        <end position="239"/>
    </location>
</feature>
<feature type="transmembrane region" description="Helical" evidence="2">
    <location>
        <begin position="80"/>
        <end position="101"/>
    </location>
</feature>
<keyword evidence="1" id="KW-0175">Coiled coil</keyword>